<evidence type="ECO:0000313" key="2">
    <source>
        <dbReference type="Proteomes" id="UP000800038"/>
    </source>
</evidence>
<reference evidence="1" key="1">
    <citation type="journal article" date="2020" name="Stud. Mycol.">
        <title>101 Dothideomycetes genomes: a test case for predicting lifestyles and emergence of pathogens.</title>
        <authorList>
            <person name="Haridas S."/>
            <person name="Albert R."/>
            <person name="Binder M."/>
            <person name="Bloem J."/>
            <person name="Labutti K."/>
            <person name="Salamov A."/>
            <person name="Andreopoulos B."/>
            <person name="Baker S."/>
            <person name="Barry K."/>
            <person name="Bills G."/>
            <person name="Bluhm B."/>
            <person name="Cannon C."/>
            <person name="Castanera R."/>
            <person name="Culley D."/>
            <person name="Daum C."/>
            <person name="Ezra D."/>
            <person name="Gonzalez J."/>
            <person name="Henrissat B."/>
            <person name="Kuo A."/>
            <person name="Liang C."/>
            <person name="Lipzen A."/>
            <person name="Lutzoni F."/>
            <person name="Magnuson J."/>
            <person name="Mondo S."/>
            <person name="Nolan M."/>
            <person name="Ohm R."/>
            <person name="Pangilinan J."/>
            <person name="Park H.-J."/>
            <person name="Ramirez L."/>
            <person name="Alfaro M."/>
            <person name="Sun H."/>
            <person name="Tritt A."/>
            <person name="Yoshinaga Y."/>
            <person name="Zwiers L.-H."/>
            <person name="Turgeon B."/>
            <person name="Goodwin S."/>
            <person name="Spatafora J."/>
            <person name="Crous P."/>
            <person name="Grigoriev I."/>
        </authorList>
    </citation>
    <scope>NUCLEOTIDE SEQUENCE</scope>
    <source>
        <strain evidence="1">CBS 161.51</strain>
    </source>
</reference>
<dbReference type="EMBL" id="ML976067">
    <property type="protein sequence ID" value="KAF1940195.1"/>
    <property type="molecule type" value="Genomic_DNA"/>
</dbReference>
<evidence type="ECO:0000313" key="1">
    <source>
        <dbReference type="EMBL" id="KAF1940195.1"/>
    </source>
</evidence>
<accession>A0A6A5SHT0</accession>
<protein>
    <submittedName>
        <fullName evidence="1">Uncharacterized protein</fullName>
    </submittedName>
</protein>
<proteinExistence type="predicted"/>
<dbReference type="AlphaFoldDB" id="A0A6A5SHT0"/>
<gene>
    <name evidence="1" type="ORF">EJ02DRAFT_435790</name>
</gene>
<organism evidence="1 2">
    <name type="scientific">Clathrospora elynae</name>
    <dbReference type="NCBI Taxonomy" id="706981"/>
    <lineage>
        <taxon>Eukaryota</taxon>
        <taxon>Fungi</taxon>
        <taxon>Dikarya</taxon>
        <taxon>Ascomycota</taxon>
        <taxon>Pezizomycotina</taxon>
        <taxon>Dothideomycetes</taxon>
        <taxon>Pleosporomycetidae</taxon>
        <taxon>Pleosporales</taxon>
        <taxon>Diademaceae</taxon>
        <taxon>Clathrospora</taxon>
    </lineage>
</organism>
<sequence length="211" mass="24283">MTGFLDLSAELRFEIPEYVLTAIAWLDPPNIDALRPEQWTYLRPPPDRQSSRTPIVRIFRCLSNHRYLVSVLLISRAFAEDVAYVWRQMVKPQLVPVLNVDYVGHAVQMHICIRHFDHQLLPSGTGLNVRRCYEDRIPGHCRTQLLLVGVIAVLQCIRALAVPGLVERRVEVLARIKPLKLFFDTNLPEGLYWSPYTTTTYRDPEASFSVS</sequence>
<dbReference type="Proteomes" id="UP000800038">
    <property type="component" value="Unassembled WGS sequence"/>
</dbReference>
<keyword evidence="2" id="KW-1185">Reference proteome</keyword>
<dbReference type="OrthoDB" id="10274525at2759"/>
<name>A0A6A5SHT0_9PLEO</name>